<dbReference type="Pfam" id="PF05954">
    <property type="entry name" value="Phage_GPD"/>
    <property type="match status" value="1"/>
</dbReference>
<dbReference type="Proteomes" id="UP001151081">
    <property type="component" value="Unassembled WGS sequence"/>
</dbReference>
<evidence type="ECO:0000256" key="1">
    <source>
        <dbReference type="ARBA" id="ARBA00004613"/>
    </source>
</evidence>
<name>A0A9X3WZU1_9BACT</name>
<evidence type="ECO:0000313" key="7">
    <source>
        <dbReference type="EMBL" id="MDC3979768.1"/>
    </source>
</evidence>
<dbReference type="InterPro" id="IPR037026">
    <property type="entry name" value="Vgr_OB-fold_dom_sf"/>
</dbReference>
<dbReference type="NCBIfam" id="TIGR03361">
    <property type="entry name" value="VI_Rhs_Vgr"/>
    <property type="match status" value="1"/>
</dbReference>
<dbReference type="GO" id="GO:0005576">
    <property type="term" value="C:extracellular region"/>
    <property type="evidence" value="ECO:0007669"/>
    <property type="project" value="UniProtKB-SubCell"/>
</dbReference>
<evidence type="ECO:0000259" key="6">
    <source>
        <dbReference type="Pfam" id="PF22178"/>
    </source>
</evidence>
<accession>A0A9X3WZU1</accession>
<comment type="subcellular location">
    <subcellularLocation>
        <location evidence="1">Secreted</location>
    </subcellularLocation>
</comment>
<reference evidence="7 8" key="1">
    <citation type="submission" date="2021-04" db="EMBL/GenBank/DDBJ databases">
        <title>Genome analysis of Polyangium sp.</title>
        <authorList>
            <person name="Li Y."/>
            <person name="Wang J."/>
        </authorList>
    </citation>
    <scope>NUCLEOTIDE SEQUENCE [LARGE SCALE GENOMIC DNA]</scope>
    <source>
        <strain evidence="7 8">SDU14</strain>
    </source>
</reference>
<gene>
    <name evidence="7" type="primary">tssI</name>
    <name evidence="7" type="ORF">KEG57_04605</name>
</gene>
<proteinExistence type="inferred from homology"/>
<dbReference type="Pfam" id="PF22178">
    <property type="entry name" value="Gp5_trimer_C"/>
    <property type="match status" value="1"/>
</dbReference>
<dbReference type="NCBIfam" id="TIGR01646">
    <property type="entry name" value="vgr_GE"/>
    <property type="match status" value="1"/>
</dbReference>
<dbReference type="RefSeq" id="WP_272458173.1">
    <property type="nucleotide sequence ID" value="NZ_JAGTJJ010000001.1"/>
</dbReference>
<keyword evidence="8" id="KW-1185">Reference proteome</keyword>
<sequence length="702" mass="77213">MAILDLKVAGEHELFVRHFSMDEGVSELFTVTLLVRSRDHSLDFSSIVGKPATFRLQAGYEHVAGGGTRALAGIVSYAEQVEALQEVSAEDGLSTYVLCIVPDLWLLTQRRGNRIFQHLSIPDIVKRVLGEFGISGEWRIDGGAYPKLEFKVQYAETDYDFVSRLLEEAGVAFVFEDGGRLVFSDALEAGPKRKGPPIPYVDNPSVAAEKEYVKNVGIGRVVRPGAVAYRDYDPRHPELELTALAAPHTGVEKPLEQYHYDAGSFLVETGKAGFTPVADDKGFARHDHTYGYGLARHTLEAARADHRDVTLEGNTLDLSPGVVFSIARHPHPELSEGRSLVVVESKLSGSDTGEFEMSARAFFTDYKYRPPKKTPKPLLHGVQSATVVGPAGQEIHTDEYGRVRVQFPWDREGKRDDDSSCWIHVNQGWGGLGYGMLNLPRVGQEVLVVFLEGDPDQPEVVGRVFNAIQQVPYKLPQHKTRSTWKSDTSLGGGGFNEIMFEDLAEKELVWQQAQKDRRRKVENDEFSTIVHDRTKLVKNDENERIEGNQKLWVGKNLDAVTKTNKHEWIEKNAHLVVKGSRREEVTGKHSLTVKKDLQEKVNGSLALRAGSDVHHVAGENWVGEGGGDATVKGPGGFLRIDGGGITISGTMVWINERGSPGKGRGAKAEAPAFGEQTGPKLDEGLGEGSGQLGDEEEASCQH</sequence>
<dbReference type="InterPro" id="IPR017847">
    <property type="entry name" value="T6SS_RhsGE_Vgr_subset"/>
</dbReference>
<feature type="domain" description="Gp5/Type VI secretion system Vgr protein OB-fold" evidence="5">
    <location>
        <begin position="397"/>
        <end position="465"/>
    </location>
</feature>
<dbReference type="EMBL" id="JAGTJJ010000001">
    <property type="protein sequence ID" value="MDC3979768.1"/>
    <property type="molecule type" value="Genomic_DNA"/>
</dbReference>
<evidence type="ECO:0000256" key="3">
    <source>
        <dbReference type="ARBA" id="ARBA00022525"/>
    </source>
</evidence>
<feature type="region of interest" description="Disordered" evidence="4">
    <location>
        <begin position="656"/>
        <end position="702"/>
    </location>
</feature>
<dbReference type="Gene3D" id="3.55.50.10">
    <property type="entry name" value="Baseplate protein-like domains"/>
    <property type="match status" value="1"/>
</dbReference>
<dbReference type="PANTHER" id="PTHR32305">
    <property type="match status" value="1"/>
</dbReference>
<evidence type="ECO:0000259" key="5">
    <source>
        <dbReference type="Pfam" id="PF04717"/>
    </source>
</evidence>
<feature type="compositionally biased region" description="Acidic residues" evidence="4">
    <location>
        <begin position="693"/>
        <end position="702"/>
    </location>
</feature>
<comment type="caution">
    <text evidence="7">The sequence shown here is derived from an EMBL/GenBank/DDBJ whole genome shotgun (WGS) entry which is preliminary data.</text>
</comment>
<comment type="similarity">
    <text evidence="2">Belongs to the VgrG protein family.</text>
</comment>
<dbReference type="SUPFAM" id="SSF69279">
    <property type="entry name" value="Phage tail proteins"/>
    <property type="match status" value="2"/>
</dbReference>
<evidence type="ECO:0000313" key="8">
    <source>
        <dbReference type="Proteomes" id="UP001151081"/>
    </source>
</evidence>
<feature type="domain" description="Gp5/Type VI secretion system Vgr C-terminal trimerisation" evidence="6">
    <location>
        <begin position="482"/>
        <end position="574"/>
    </location>
</feature>
<dbReference type="InterPro" id="IPR006533">
    <property type="entry name" value="T6SS_Vgr_RhsGE"/>
</dbReference>
<dbReference type="SUPFAM" id="SSF69255">
    <property type="entry name" value="gp5 N-terminal domain-like"/>
    <property type="match status" value="1"/>
</dbReference>
<dbReference type="Pfam" id="PF04717">
    <property type="entry name" value="Phage_base_V"/>
    <property type="match status" value="1"/>
</dbReference>
<keyword evidence="3" id="KW-0964">Secreted</keyword>
<dbReference type="InterPro" id="IPR006531">
    <property type="entry name" value="Gp5/Vgr_OB"/>
</dbReference>
<dbReference type="Gene3D" id="2.30.110.50">
    <property type="match status" value="1"/>
</dbReference>
<evidence type="ECO:0000256" key="4">
    <source>
        <dbReference type="SAM" id="MobiDB-lite"/>
    </source>
</evidence>
<protein>
    <submittedName>
        <fullName evidence="7">Type VI secretion system tip protein VgrG</fullName>
    </submittedName>
</protein>
<dbReference type="InterPro" id="IPR054030">
    <property type="entry name" value="Gp5_Vgr_C"/>
</dbReference>
<dbReference type="InterPro" id="IPR050708">
    <property type="entry name" value="T6SS_VgrG/RHS"/>
</dbReference>
<dbReference type="Gene3D" id="2.40.50.230">
    <property type="entry name" value="Gp5 N-terminal domain"/>
    <property type="match status" value="1"/>
</dbReference>
<dbReference type="PANTHER" id="PTHR32305:SF15">
    <property type="entry name" value="PROTEIN RHSA-RELATED"/>
    <property type="match status" value="1"/>
</dbReference>
<dbReference type="AlphaFoldDB" id="A0A9X3WZU1"/>
<organism evidence="7 8">
    <name type="scientific">Polyangium jinanense</name>
    <dbReference type="NCBI Taxonomy" id="2829994"/>
    <lineage>
        <taxon>Bacteria</taxon>
        <taxon>Pseudomonadati</taxon>
        <taxon>Myxococcota</taxon>
        <taxon>Polyangia</taxon>
        <taxon>Polyangiales</taxon>
        <taxon>Polyangiaceae</taxon>
        <taxon>Polyangium</taxon>
    </lineage>
</organism>
<dbReference type="Gene3D" id="4.10.220.110">
    <property type="match status" value="1"/>
</dbReference>
<evidence type="ECO:0000256" key="2">
    <source>
        <dbReference type="ARBA" id="ARBA00005558"/>
    </source>
</evidence>
<dbReference type="SUPFAM" id="SSF69349">
    <property type="entry name" value="Phage fibre proteins"/>
    <property type="match status" value="1"/>
</dbReference>